<comment type="subcellular location">
    <subcellularLocation>
        <location evidence="1">Cell outer membrane</location>
        <topology evidence="1">Multi-pass membrane protein</topology>
    </subcellularLocation>
</comment>
<proteinExistence type="inferred from homology"/>
<keyword evidence="3" id="KW-0812">Transmembrane</keyword>
<evidence type="ECO:0000259" key="9">
    <source>
        <dbReference type="Pfam" id="PF04575"/>
    </source>
</evidence>
<accession>A0A6I7DDH8</accession>
<evidence type="ECO:0000256" key="6">
    <source>
        <dbReference type="ARBA" id="ARBA00023237"/>
    </source>
</evidence>
<dbReference type="GO" id="GO:0009279">
    <property type="term" value="C:cell outer membrane"/>
    <property type="evidence" value="ECO:0007669"/>
    <property type="project" value="UniProtKB-SubCell"/>
</dbReference>
<feature type="domain" description="Surface lipoprotein assembly modifier N-terminal TPR repeats region" evidence="10">
    <location>
        <begin position="37"/>
        <end position="139"/>
    </location>
</feature>
<keyword evidence="2" id="KW-1134">Transmembrane beta strand</keyword>
<reference evidence="11 12" key="1">
    <citation type="submission" date="2019-09" db="EMBL/GenBank/DDBJ databases">
        <title>Emergence of a chromosome-mediated tetracycline resistance gene in Proteus strain.</title>
        <authorList>
            <person name="He D."/>
            <person name="Wang L."/>
        </authorList>
    </citation>
    <scope>NUCLEOTIDE SEQUENCE [LARGE SCALE GENOMIC DNA]</scope>
    <source>
        <strain evidence="11 12">T60</strain>
    </source>
</reference>
<dbReference type="SUPFAM" id="SSF48452">
    <property type="entry name" value="TPR-like"/>
    <property type="match status" value="1"/>
</dbReference>
<evidence type="ECO:0000256" key="4">
    <source>
        <dbReference type="ARBA" id="ARBA00022729"/>
    </source>
</evidence>
<keyword evidence="4 8" id="KW-0732">Signal</keyword>
<dbReference type="Proteomes" id="UP000464700">
    <property type="component" value="Chromosome"/>
</dbReference>
<evidence type="ECO:0000313" key="11">
    <source>
        <dbReference type="EMBL" id="QHN11028.1"/>
    </source>
</evidence>
<evidence type="ECO:0000259" key="10">
    <source>
        <dbReference type="Pfam" id="PF24575"/>
    </source>
</evidence>
<dbReference type="AlphaFoldDB" id="A0A6I7DDH8"/>
<organism evidence="11 12">
    <name type="scientific">Proteus columbae</name>
    <dbReference type="NCBI Taxonomy" id="1987580"/>
    <lineage>
        <taxon>Bacteria</taxon>
        <taxon>Pseudomonadati</taxon>
        <taxon>Pseudomonadota</taxon>
        <taxon>Gammaproteobacteria</taxon>
        <taxon>Enterobacterales</taxon>
        <taxon>Morganellaceae</taxon>
        <taxon>Proteus</taxon>
    </lineage>
</organism>
<evidence type="ECO:0000256" key="8">
    <source>
        <dbReference type="SAM" id="SignalP"/>
    </source>
</evidence>
<evidence type="ECO:0000256" key="2">
    <source>
        <dbReference type="ARBA" id="ARBA00022452"/>
    </source>
</evidence>
<evidence type="ECO:0000256" key="1">
    <source>
        <dbReference type="ARBA" id="ARBA00004571"/>
    </source>
</evidence>
<feature type="chain" id="PRO_5026158332" evidence="8">
    <location>
        <begin position="26"/>
        <end position="467"/>
    </location>
</feature>
<gene>
    <name evidence="11" type="ORF">F1325_11380</name>
</gene>
<evidence type="ECO:0000256" key="7">
    <source>
        <dbReference type="ARBA" id="ARBA00023609"/>
    </source>
</evidence>
<name>A0A6I7DDH8_9GAMM</name>
<protein>
    <submittedName>
        <fullName evidence="11">DUF560 domain-containing protein</fullName>
    </submittedName>
</protein>
<dbReference type="Pfam" id="PF04575">
    <property type="entry name" value="SlipAM"/>
    <property type="match status" value="1"/>
</dbReference>
<dbReference type="EMBL" id="CP043925">
    <property type="protein sequence ID" value="QHN11028.1"/>
    <property type="molecule type" value="Genomic_DNA"/>
</dbReference>
<feature type="domain" description="Surface lipoprotein assembly modifier C-terminal" evidence="9">
    <location>
        <begin position="168"/>
        <end position="467"/>
    </location>
</feature>
<keyword evidence="5" id="KW-0472">Membrane</keyword>
<evidence type="ECO:0000256" key="5">
    <source>
        <dbReference type="ARBA" id="ARBA00023136"/>
    </source>
</evidence>
<evidence type="ECO:0000313" key="12">
    <source>
        <dbReference type="Proteomes" id="UP000464700"/>
    </source>
</evidence>
<keyword evidence="6" id="KW-0998">Cell outer membrane</keyword>
<dbReference type="InterPro" id="IPR007655">
    <property type="entry name" value="Slam_C"/>
</dbReference>
<dbReference type="InterPro" id="IPR011990">
    <property type="entry name" value="TPR-like_helical_dom_sf"/>
</dbReference>
<dbReference type="Pfam" id="PF24575">
    <property type="entry name" value="TPR_Slam"/>
    <property type="match status" value="1"/>
</dbReference>
<sequence length="467" mass="54961">MNFILNFKFRFCLLFFLFLSFHSIANDDYNKKSNNLITEAQLVEDPTLLLRLFIPALIRNDVEGVGLLLSIYEKQKKQEDDELLIWGNAIIARKNKQLDKSISLYRSLVSRNPKLVFARLQLAIALFENKENEAALEQFDKLKSENLNDNIIDIINKYSELINHQNDWSFNGGIVYLNESNINNSPKLGVNTANWKSTSKPESAEGFSYVGVAEKKLSIYKNYFSLLNFRGKGKYYWDNSKYNEISSRVKVGFGYKDLTNEVLFLPFVEYSWDPNKNQQNSSTFHRYSNAIGTEVEINNWLNKQWKNSLSVELSRQSYHKTKLLDGNVYSVSDTLLYISNSNQYWFSGIDFYHKEAKSKANAFDRFSVRTGWGQEWLQGISTRFQVGYAKRIYQGAIAEENNYWVPDFYKKPQKNDEYSVYITLWNRNFYFYGITPKITWVYQKIDSSNLFYSYDKNNFYLEFSKYF</sequence>
<feature type="signal peptide" evidence="8">
    <location>
        <begin position="1"/>
        <end position="25"/>
    </location>
</feature>
<evidence type="ECO:0000256" key="3">
    <source>
        <dbReference type="ARBA" id="ARBA00022692"/>
    </source>
</evidence>
<comment type="similarity">
    <text evidence="7">Belongs to the Slam family.</text>
</comment>
<dbReference type="Gene3D" id="1.25.40.10">
    <property type="entry name" value="Tetratricopeptide repeat domain"/>
    <property type="match status" value="1"/>
</dbReference>
<dbReference type="KEGG" id="pcol:F1325_11380"/>
<dbReference type="InterPro" id="IPR057556">
    <property type="entry name" value="TPR_Slam"/>
</dbReference>
<keyword evidence="12" id="KW-1185">Reference proteome</keyword>